<evidence type="ECO:0000313" key="1">
    <source>
        <dbReference type="EMBL" id="GER42406.1"/>
    </source>
</evidence>
<sequence>MKIKQIIGNNFCLQIEARGPGLIDWCWLIFVYLSTDRHQREQQWQFLYDRKRTWGCCWAIARDWNDIVSNKEKRGGLPTSEHMAMVTARKRFMFDNNWLKPEGIIVAVEKGWMGDIEGSEMLKVHQR</sequence>
<dbReference type="EMBL" id="BKCP01006306">
    <property type="protein sequence ID" value="GER42406.1"/>
    <property type="molecule type" value="Genomic_DNA"/>
</dbReference>
<organism evidence="1 2">
    <name type="scientific">Striga asiatica</name>
    <name type="common">Asiatic witchweed</name>
    <name type="synonym">Buchnera asiatica</name>
    <dbReference type="NCBI Taxonomy" id="4170"/>
    <lineage>
        <taxon>Eukaryota</taxon>
        <taxon>Viridiplantae</taxon>
        <taxon>Streptophyta</taxon>
        <taxon>Embryophyta</taxon>
        <taxon>Tracheophyta</taxon>
        <taxon>Spermatophyta</taxon>
        <taxon>Magnoliopsida</taxon>
        <taxon>eudicotyledons</taxon>
        <taxon>Gunneridae</taxon>
        <taxon>Pentapetalae</taxon>
        <taxon>asterids</taxon>
        <taxon>lamiids</taxon>
        <taxon>Lamiales</taxon>
        <taxon>Orobanchaceae</taxon>
        <taxon>Buchnereae</taxon>
        <taxon>Striga</taxon>
    </lineage>
</organism>
<comment type="caution">
    <text evidence="1">The sequence shown here is derived from an EMBL/GenBank/DDBJ whole genome shotgun (WGS) entry which is preliminary data.</text>
</comment>
<reference evidence="2" key="1">
    <citation type="journal article" date="2019" name="Curr. Biol.">
        <title>Genome Sequence of Striga asiatica Provides Insight into the Evolution of Plant Parasitism.</title>
        <authorList>
            <person name="Yoshida S."/>
            <person name="Kim S."/>
            <person name="Wafula E.K."/>
            <person name="Tanskanen J."/>
            <person name="Kim Y.M."/>
            <person name="Honaas L."/>
            <person name="Yang Z."/>
            <person name="Spallek T."/>
            <person name="Conn C.E."/>
            <person name="Ichihashi Y."/>
            <person name="Cheong K."/>
            <person name="Cui S."/>
            <person name="Der J.P."/>
            <person name="Gundlach H."/>
            <person name="Jiao Y."/>
            <person name="Hori C."/>
            <person name="Ishida J.K."/>
            <person name="Kasahara H."/>
            <person name="Kiba T."/>
            <person name="Kim M.S."/>
            <person name="Koo N."/>
            <person name="Laohavisit A."/>
            <person name="Lee Y.H."/>
            <person name="Lumba S."/>
            <person name="McCourt P."/>
            <person name="Mortimer J.C."/>
            <person name="Mutuku J.M."/>
            <person name="Nomura T."/>
            <person name="Sasaki-Sekimoto Y."/>
            <person name="Seto Y."/>
            <person name="Wang Y."/>
            <person name="Wakatake T."/>
            <person name="Sakakibara H."/>
            <person name="Demura T."/>
            <person name="Yamaguchi S."/>
            <person name="Yoneyama K."/>
            <person name="Manabe R.I."/>
            <person name="Nelson D.C."/>
            <person name="Schulman A.H."/>
            <person name="Timko M.P."/>
            <person name="dePamphilis C.W."/>
            <person name="Choi D."/>
            <person name="Shirasu K."/>
        </authorList>
    </citation>
    <scope>NUCLEOTIDE SEQUENCE [LARGE SCALE GENOMIC DNA]</scope>
    <source>
        <strain evidence="2">cv. UVA1</strain>
    </source>
</reference>
<name>A0A5A7QBY1_STRAF</name>
<keyword evidence="1" id="KW-0548">Nucleotidyltransferase</keyword>
<proteinExistence type="predicted"/>
<keyword evidence="1" id="KW-0808">Transferase</keyword>
<feature type="non-terminal residue" evidence="1">
    <location>
        <position position="127"/>
    </location>
</feature>
<gene>
    <name evidence="1" type="ORF">STAS_19195</name>
</gene>
<protein>
    <submittedName>
        <fullName evidence="1">RNA-directed DNA polymerase</fullName>
    </submittedName>
</protein>
<dbReference type="GO" id="GO:0003964">
    <property type="term" value="F:RNA-directed DNA polymerase activity"/>
    <property type="evidence" value="ECO:0007669"/>
    <property type="project" value="UniProtKB-KW"/>
</dbReference>
<evidence type="ECO:0000313" key="2">
    <source>
        <dbReference type="Proteomes" id="UP000325081"/>
    </source>
</evidence>
<keyword evidence="1" id="KW-0695">RNA-directed DNA polymerase</keyword>
<accession>A0A5A7QBY1</accession>
<dbReference type="Proteomes" id="UP000325081">
    <property type="component" value="Unassembled WGS sequence"/>
</dbReference>
<dbReference type="AlphaFoldDB" id="A0A5A7QBY1"/>
<dbReference type="OrthoDB" id="1001388at2759"/>
<keyword evidence="2" id="KW-1185">Reference proteome</keyword>